<dbReference type="Gene3D" id="1.10.540.10">
    <property type="entry name" value="Acyl-CoA dehydrogenase/oxidase, N-terminal domain"/>
    <property type="match status" value="1"/>
</dbReference>
<dbReference type="Pfam" id="PF02770">
    <property type="entry name" value="Acyl-CoA_dh_M"/>
    <property type="match status" value="1"/>
</dbReference>
<evidence type="ECO:0000313" key="11">
    <source>
        <dbReference type="Proteomes" id="UP001595444"/>
    </source>
</evidence>
<dbReference type="Gene3D" id="2.40.110.10">
    <property type="entry name" value="Butyryl-CoA Dehydrogenase, subunit A, domain 2"/>
    <property type="match status" value="1"/>
</dbReference>
<comment type="caution">
    <text evidence="10">The sequence shown here is derived from an EMBL/GenBank/DDBJ whole genome shotgun (WGS) entry which is preliminary data.</text>
</comment>
<evidence type="ECO:0000259" key="7">
    <source>
        <dbReference type="Pfam" id="PF00441"/>
    </source>
</evidence>
<sequence length="399" mass="44200">MDLSLSDGQVRFRDSIREFLKEALPDDIKKAMRAGGHLTAEQYRRWHGILAQKGWSTPLWPKDFGGTGWNPVEYAIFDEECYAAGAPRVLPFGVSMLAPVIINFGNDEQKKRFLPGIQSGEVWWAQGFSEPGAGSDLASLKTTAIKDGDHYIINGQKTWTTLGHFGDWIFCLVRTDTKAEKKQTGISFIVVDMKSPGVEVRPIITLDGSHEVNEVWFTDVKVPVENLIGEENKGWTYAKFLLQHERIGIAGIGISKDQLVQLKRLASAEKKNGKPLIEDTAFKHKIAELEIELRALDITNKRMLVAASQGTDPGPVSSMLKIRGSEIAQRIYELKMEASGLYAIPSQPEAHDIGWNGEIMGSLDNAISAPAYLNTRKISIFGGSNEIQRGIISKMVLGF</sequence>
<feature type="domain" description="Acyl-CoA dehydrogenase/oxidase C-terminal" evidence="7">
    <location>
        <begin position="232"/>
        <end position="396"/>
    </location>
</feature>
<keyword evidence="11" id="KW-1185">Reference proteome</keyword>
<evidence type="ECO:0000256" key="1">
    <source>
        <dbReference type="ARBA" id="ARBA00001974"/>
    </source>
</evidence>
<evidence type="ECO:0000259" key="8">
    <source>
        <dbReference type="Pfam" id="PF02770"/>
    </source>
</evidence>
<dbReference type="RefSeq" id="WP_194211487.1">
    <property type="nucleotide sequence ID" value="NZ_CP061205.1"/>
</dbReference>
<dbReference type="Pfam" id="PF00441">
    <property type="entry name" value="Acyl-CoA_dh_1"/>
    <property type="match status" value="1"/>
</dbReference>
<evidence type="ECO:0000313" key="10">
    <source>
        <dbReference type="EMBL" id="MFC3053315.1"/>
    </source>
</evidence>
<feature type="domain" description="Acyl-CoA dehydrogenase/oxidase N-terminal" evidence="9">
    <location>
        <begin position="7"/>
        <end position="121"/>
    </location>
</feature>
<organism evidence="10 11">
    <name type="scientific">Kordiimonas pumila</name>
    <dbReference type="NCBI Taxonomy" id="2161677"/>
    <lineage>
        <taxon>Bacteria</taxon>
        <taxon>Pseudomonadati</taxon>
        <taxon>Pseudomonadota</taxon>
        <taxon>Alphaproteobacteria</taxon>
        <taxon>Kordiimonadales</taxon>
        <taxon>Kordiimonadaceae</taxon>
        <taxon>Kordiimonas</taxon>
    </lineage>
</organism>
<feature type="domain" description="Acyl-CoA oxidase/dehydrogenase middle" evidence="8">
    <location>
        <begin position="125"/>
        <end position="219"/>
    </location>
</feature>
<reference evidence="11" key="1">
    <citation type="journal article" date="2019" name="Int. J. Syst. Evol. Microbiol.">
        <title>The Global Catalogue of Microorganisms (GCM) 10K type strain sequencing project: providing services to taxonomists for standard genome sequencing and annotation.</title>
        <authorList>
            <consortium name="The Broad Institute Genomics Platform"/>
            <consortium name="The Broad Institute Genome Sequencing Center for Infectious Disease"/>
            <person name="Wu L."/>
            <person name="Ma J."/>
        </authorList>
    </citation>
    <scope>NUCLEOTIDE SEQUENCE [LARGE SCALE GENOMIC DNA]</scope>
    <source>
        <strain evidence="11">KCTC 62164</strain>
    </source>
</reference>
<dbReference type="InterPro" id="IPR013786">
    <property type="entry name" value="AcylCoA_DH/ox_N"/>
</dbReference>
<keyword evidence="5 6" id="KW-0560">Oxidoreductase</keyword>
<dbReference type="SUPFAM" id="SSF56645">
    <property type="entry name" value="Acyl-CoA dehydrogenase NM domain-like"/>
    <property type="match status" value="1"/>
</dbReference>
<dbReference type="PANTHER" id="PTHR43292">
    <property type="entry name" value="ACYL-COA DEHYDROGENASE"/>
    <property type="match status" value="1"/>
</dbReference>
<comment type="cofactor">
    <cofactor evidence="1 6">
        <name>FAD</name>
        <dbReference type="ChEBI" id="CHEBI:57692"/>
    </cofactor>
</comment>
<dbReference type="InterPro" id="IPR037069">
    <property type="entry name" value="AcylCoA_DH/ox_N_sf"/>
</dbReference>
<dbReference type="InterPro" id="IPR009100">
    <property type="entry name" value="AcylCoA_DH/oxidase_NM_dom_sf"/>
</dbReference>
<evidence type="ECO:0000256" key="6">
    <source>
        <dbReference type="RuleBase" id="RU362125"/>
    </source>
</evidence>
<dbReference type="InterPro" id="IPR052161">
    <property type="entry name" value="Mycobact_Acyl-CoA_DH"/>
</dbReference>
<evidence type="ECO:0000256" key="5">
    <source>
        <dbReference type="ARBA" id="ARBA00023002"/>
    </source>
</evidence>
<dbReference type="Gene3D" id="1.20.140.10">
    <property type="entry name" value="Butyryl-CoA Dehydrogenase, subunit A, domain 3"/>
    <property type="match status" value="1"/>
</dbReference>
<dbReference type="EMBL" id="JBHRSL010000025">
    <property type="protein sequence ID" value="MFC3053315.1"/>
    <property type="molecule type" value="Genomic_DNA"/>
</dbReference>
<proteinExistence type="inferred from homology"/>
<keyword evidence="4 6" id="KW-0274">FAD</keyword>
<name>A0ABV7D8T1_9PROT</name>
<dbReference type="Proteomes" id="UP001595444">
    <property type="component" value="Unassembled WGS sequence"/>
</dbReference>
<dbReference type="Pfam" id="PF02771">
    <property type="entry name" value="Acyl-CoA_dh_N"/>
    <property type="match status" value="1"/>
</dbReference>
<evidence type="ECO:0000256" key="3">
    <source>
        <dbReference type="ARBA" id="ARBA00022630"/>
    </source>
</evidence>
<comment type="similarity">
    <text evidence="2 6">Belongs to the acyl-CoA dehydrogenase family.</text>
</comment>
<dbReference type="InterPro" id="IPR006091">
    <property type="entry name" value="Acyl-CoA_Oxase/DH_mid-dom"/>
</dbReference>
<dbReference type="InterPro" id="IPR009075">
    <property type="entry name" value="AcylCo_DH/oxidase_C"/>
</dbReference>
<gene>
    <name evidence="10" type="ORF">ACFOKA_15545</name>
</gene>
<evidence type="ECO:0000256" key="4">
    <source>
        <dbReference type="ARBA" id="ARBA00022827"/>
    </source>
</evidence>
<dbReference type="PANTHER" id="PTHR43292:SF3">
    <property type="entry name" value="ACYL-COA DEHYDROGENASE FADE29"/>
    <property type="match status" value="1"/>
</dbReference>
<protein>
    <submittedName>
        <fullName evidence="10">Acyl-CoA dehydrogenase family protein</fullName>
    </submittedName>
</protein>
<evidence type="ECO:0000256" key="2">
    <source>
        <dbReference type="ARBA" id="ARBA00009347"/>
    </source>
</evidence>
<evidence type="ECO:0000259" key="9">
    <source>
        <dbReference type="Pfam" id="PF02771"/>
    </source>
</evidence>
<dbReference type="SUPFAM" id="SSF47203">
    <property type="entry name" value="Acyl-CoA dehydrogenase C-terminal domain-like"/>
    <property type="match status" value="1"/>
</dbReference>
<dbReference type="InterPro" id="IPR046373">
    <property type="entry name" value="Acyl-CoA_Oxase/DH_mid-dom_sf"/>
</dbReference>
<accession>A0ABV7D8T1</accession>
<dbReference type="InterPro" id="IPR036250">
    <property type="entry name" value="AcylCo_DH-like_C"/>
</dbReference>
<keyword evidence="3 6" id="KW-0285">Flavoprotein</keyword>